<evidence type="ECO:0000256" key="1">
    <source>
        <dbReference type="ARBA" id="ARBA00022741"/>
    </source>
</evidence>
<dbReference type="PROSITE" id="PS51419">
    <property type="entry name" value="RAB"/>
    <property type="match status" value="1"/>
</dbReference>
<dbReference type="EMBL" id="HBIB01008748">
    <property type="protein sequence ID" value="CAE0243266.1"/>
    <property type="molecule type" value="Transcribed_RNA"/>
</dbReference>
<evidence type="ECO:0008006" key="4">
    <source>
        <dbReference type="Google" id="ProtNLM"/>
    </source>
</evidence>
<organism evidence="2">
    <name type="scientific">Palpitomonas bilix</name>
    <dbReference type="NCBI Taxonomy" id="652834"/>
    <lineage>
        <taxon>Eukaryota</taxon>
        <taxon>Eukaryota incertae sedis</taxon>
    </lineage>
</organism>
<evidence type="ECO:0000313" key="3">
    <source>
        <dbReference type="EMBL" id="CAE0243269.1"/>
    </source>
</evidence>
<dbReference type="AlphaFoldDB" id="A0A7S3D117"/>
<dbReference type="SMART" id="SM00174">
    <property type="entry name" value="RHO"/>
    <property type="match status" value="1"/>
</dbReference>
<evidence type="ECO:0000313" key="2">
    <source>
        <dbReference type="EMBL" id="CAE0243266.1"/>
    </source>
</evidence>
<proteinExistence type="predicted"/>
<reference evidence="2" key="1">
    <citation type="submission" date="2021-01" db="EMBL/GenBank/DDBJ databases">
        <authorList>
            <person name="Corre E."/>
            <person name="Pelletier E."/>
            <person name="Niang G."/>
            <person name="Scheremetjew M."/>
            <person name="Finn R."/>
            <person name="Kale V."/>
            <person name="Holt S."/>
            <person name="Cochrane G."/>
            <person name="Meng A."/>
            <person name="Brown T."/>
            <person name="Cohen L."/>
        </authorList>
    </citation>
    <scope>NUCLEOTIDE SEQUENCE</scope>
    <source>
        <strain evidence="2">NIES-2562</strain>
    </source>
</reference>
<dbReference type="EMBL" id="HBIB01008751">
    <property type="protein sequence ID" value="CAE0243269.1"/>
    <property type="molecule type" value="Transcribed_RNA"/>
</dbReference>
<dbReference type="SMART" id="SM00175">
    <property type="entry name" value="RAB"/>
    <property type="match status" value="1"/>
</dbReference>
<dbReference type="PROSITE" id="PS51421">
    <property type="entry name" value="RAS"/>
    <property type="match status" value="1"/>
</dbReference>
<protein>
    <recommendedName>
        <fullName evidence="4">Small GTP-binding protein</fullName>
    </recommendedName>
</protein>
<keyword evidence="1" id="KW-0547">Nucleotide-binding</keyword>
<dbReference type="GO" id="GO:0003924">
    <property type="term" value="F:GTPase activity"/>
    <property type="evidence" value="ECO:0007669"/>
    <property type="project" value="InterPro"/>
</dbReference>
<dbReference type="Gene3D" id="3.40.50.300">
    <property type="entry name" value="P-loop containing nucleotide triphosphate hydrolases"/>
    <property type="match status" value="1"/>
</dbReference>
<dbReference type="SUPFAM" id="SSF52540">
    <property type="entry name" value="P-loop containing nucleoside triphosphate hydrolases"/>
    <property type="match status" value="1"/>
</dbReference>
<accession>A0A7S3D117</accession>
<dbReference type="PRINTS" id="PR00449">
    <property type="entry name" value="RASTRNSFRMNG"/>
</dbReference>
<dbReference type="InterPro" id="IPR001806">
    <property type="entry name" value="Small_GTPase"/>
</dbReference>
<dbReference type="GO" id="GO:0005525">
    <property type="term" value="F:GTP binding"/>
    <property type="evidence" value="ECO:0007669"/>
    <property type="project" value="InterPro"/>
</dbReference>
<dbReference type="InterPro" id="IPR027417">
    <property type="entry name" value="P-loop_NTPase"/>
</dbReference>
<dbReference type="NCBIfam" id="TIGR00231">
    <property type="entry name" value="small_GTP"/>
    <property type="match status" value="1"/>
</dbReference>
<dbReference type="CDD" id="cd00154">
    <property type="entry name" value="Rab"/>
    <property type="match status" value="1"/>
</dbReference>
<dbReference type="InterPro" id="IPR005225">
    <property type="entry name" value="Small_GTP-bd"/>
</dbReference>
<dbReference type="PROSITE" id="PS51417">
    <property type="entry name" value="ARF"/>
    <property type="match status" value="1"/>
</dbReference>
<dbReference type="PANTHER" id="PTHR47978">
    <property type="match status" value="1"/>
</dbReference>
<dbReference type="FunFam" id="3.40.50.300:FF:000808">
    <property type="entry name" value="Small GTP-binding protein, putative"/>
    <property type="match status" value="1"/>
</dbReference>
<dbReference type="Pfam" id="PF00071">
    <property type="entry name" value="Ras"/>
    <property type="match status" value="1"/>
</dbReference>
<dbReference type="SMART" id="SM00176">
    <property type="entry name" value="RAN"/>
    <property type="match status" value="1"/>
</dbReference>
<sequence length="207" mass="22781">MEKANILSKKIVVVGNSGVGKTALTLRFVQNSFDPDSPPTIGGSFLAKKISVGREGGKEDTLSLQIWDTAGQERFRSMVRIYYRGASAAILVFDGTNKESFRSLKDWVVELHSVLGKDIAIAIACNKIDLVENSEPIMEKAEEYARSINAKVYPTSAKTGVGVETMFSDIASRLLQDHSTEEKVNVRESKTVMIQEDSKGKKDKKCC</sequence>
<gene>
    <name evidence="2" type="ORF">PBIL07802_LOCUS5432</name>
    <name evidence="3" type="ORF">PBIL07802_LOCUS5435</name>
</gene>
<dbReference type="SMART" id="SM00173">
    <property type="entry name" value="RAS"/>
    <property type="match status" value="1"/>
</dbReference>
<name>A0A7S3D117_9EUKA</name>